<evidence type="ECO:0000256" key="7">
    <source>
        <dbReference type="ARBA" id="ARBA00046577"/>
    </source>
</evidence>
<dbReference type="InterPro" id="IPR004007">
    <property type="entry name" value="DhaL_dom"/>
</dbReference>
<dbReference type="GO" id="GO:0019563">
    <property type="term" value="P:glycerol catabolic process"/>
    <property type="evidence" value="ECO:0007669"/>
    <property type="project" value="TreeGrafter"/>
</dbReference>
<comment type="subunit">
    <text evidence="7">Homodimer. The dihydroxyacetone kinase complex is composed of a homodimer of DhaM, a homodimer of DhaK and the subunit DhaL.</text>
</comment>
<evidence type="ECO:0000256" key="2">
    <source>
        <dbReference type="ARBA" id="ARBA00004745"/>
    </source>
</evidence>
<evidence type="ECO:0000256" key="8">
    <source>
        <dbReference type="ARBA" id="ARBA00055771"/>
    </source>
</evidence>
<evidence type="ECO:0000313" key="10">
    <source>
        <dbReference type="EMBL" id="ENH96137.1"/>
    </source>
</evidence>
<comment type="pathway">
    <text evidence="2">Polyol metabolism; glycerol degradation.</text>
</comment>
<dbReference type="EC" id="2.7.1.121" evidence="3"/>
<organism evidence="10 11">
    <name type="scientific">Gracilibacillus halophilus YIM-C55.5</name>
    <dbReference type="NCBI Taxonomy" id="1308866"/>
    <lineage>
        <taxon>Bacteria</taxon>
        <taxon>Bacillati</taxon>
        <taxon>Bacillota</taxon>
        <taxon>Bacilli</taxon>
        <taxon>Bacillales</taxon>
        <taxon>Bacillaceae</taxon>
        <taxon>Gracilibacillus</taxon>
    </lineage>
</organism>
<name>N4WJ21_9BACI</name>
<dbReference type="Pfam" id="PF02734">
    <property type="entry name" value="Dak2"/>
    <property type="match status" value="1"/>
</dbReference>
<dbReference type="eggNOG" id="COG1461">
    <property type="taxonomic scope" value="Bacteria"/>
</dbReference>
<keyword evidence="6" id="KW-0319">Glycerol metabolism</keyword>
<evidence type="ECO:0000313" key="11">
    <source>
        <dbReference type="Proteomes" id="UP000012283"/>
    </source>
</evidence>
<dbReference type="SUPFAM" id="SSF101473">
    <property type="entry name" value="DhaL-like"/>
    <property type="match status" value="1"/>
</dbReference>
<comment type="catalytic activity">
    <reaction evidence="1">
        <text>dihydroxyacetone + phosphoenolpyruvate = dihydroxyacetone phosphate + pyruvate</text>
        <dbReference type="Rhea" id="RHEA:18381"/>
        <dbReference type="ChEBI" id="CHEBI:15361"/>
        <dbReference type="ChEBI" id="CHEBI:16016"/>
        <dbReference type="ChEBI" id="CHEBI:57642"/>
        <dbReference type="ChEBI" id="CHEBI:58702"/>
        <dbReference type="EC" id="2.7.1.121"/>
    </reaction>
</comment>
<dbReference type="GO" id="GO:0004371">
    <property type="term" value="F:glycerone kinase activity"/>
    <property type="evidence" value="ECO:0007669"/>
    <property type="project" value="InterPro"/>
</dbReference>
<evidence type="ECO:0000256" key="4">
    <source>
        <dbReference type="ARBA" id="ARBA00022679"/>
    </source>
</evidence>
<evidence type="ECO:0000256" key="6">
    <source>
        <dbReference type="ARBA" id="ARBA00022798"/>
    </source>
</evidence>
<dbReference type="PANTHER" id="PTHR28629:SF4">
    <property type="entry name" value="TRIOKINASE_FMN CYCLASE"/>
    <property type="match status" value="1"/>
</dbReference>
<reference evidence="10 11" key="1">
    <citation type="submission" date="2013-03" db="EMBL/GenBank/DDBJ databases">
        <title>Draft genome sequence of Gracibacillus halophilus YIM-C55.5, a moderately halophilic and thermophilic organism from the Xiaochaidamu salt lake.</title>
        <authorList>
            <person name="Sugumar T."/>
            <person name="Polireddy D.R."/>
            <person name="Antony A."/>
            <person name="Madhava Y.R."/>
            <person name="Sivakumar N."/>
        </authorList>
    </citation>
    <scope>NUCLEOTIDE SEQUENCE [LARGE SCALE GENOMIC DNA]</scope>
    <source>
        <strain evidence="10 11">YIM-C55.5</strain>
    </source>
</reference>
<gene>
    <name evidence="10" type="ORF">J416_12322</name>
</gene>
<dbReference type="GO" id="GO:0047324">
    <property type="term" value="F:phosphoenolpyruvate-glycerone phosphotransferase activity"/>
    <property type="evidence" value="ECO:0007669"/>
    <property type="project" value="UniProtKB-EC"/>
</dbReference>
<keyword evidence="5 10" id="KW-0418">Kinase</keyword>
<dbReference type="SMART" id="SM01120">
    <property type="entry name" value="Dak2"/>
    <property type="match status" value="1"/>
</dbReference>
<comment type="function">
    <text evidence="8">ADP-binding subunit of the dihydroxyacetone kinase, which is responsible for the phosphoenolpyruvate (PEP)-dependent phosphorylation of dihydroxyacetone. DhaL-ADP is converted to DhaL-ATP via a phosphoryl group transfer from DhaM and transmits it to dihydroxyacetone binds to DhaK.</text>
</comment>
<protein>
    <recommendedName>
        <fullName evidence="3">phosphoenolpyruvate--glycerone phosphotransferase</fullName>
        <ecNumber evidence="3">2.7.1.121</ecNumber>
    </recommendedName>
</protein>
<dbReference type="RefSeq" id="WP_003472266.1">
    <property type="nucleotide sequence ID" value="NZ_APML01000057.1"/>
</dbReference>
<dbReference type="Proteomes" id="UP000012283">
    <property type="component" value="Unassembled WGS sequence"/>
</dbReference>
<dbReference type="PROSITE" id="PS51480">
    <property type="entry name" value="DHAL"/>
    <property type="match status" value="1"/>
</dbReference>
<dbReference type="EMBL" id="APML01000057">
    <property type="protein sequence ID" value="ENH96137.1"/>
    <property type="molecule type" value="Genomic_DNA"/>
</dbReference>
<dbReference type="AlphaFoldDB" id="N4WJ21"/>
<dbReference type="PANTHER" id="PTHR28629">
    <property type="entry name" value="TRIOKINASE/FMN CYCLASE"/>
    <property type="match status" value="1"/>
</dbReference>
<evidence type="ECO:0000259" key="9">
    <source>
        <dbReference type="PROSITE" id="PS51480"/>
    </source>
</evidence>
<feature type="domain" description="DhaL" evidence="9">
    <location>
        <begin position="21"/>
        <end position="220"/>
    </location>
</feature>
<dbReference type="InterPro" id="IPR050861">
    <property type="entry name" value="Dihydroxyacetone_Kinase"/>
</dbReference>
<sequence length="227" mass="24771">MNQSNLSHELKGNLIMELNVSQTKEMFKYVSDKILENKPLLTEIDSAIGDGDHGIGMSVGFKQAKENLEGKDCHTINDVFKTIGMAMINSMGGASGVIFGTMFVGGVKKLEKKEMLTVETLTTLFTHSLSAIKTRGKAEIGDKTMIDALQPAVEALQNTHVEQDLLTALKQATNAANEGVEKSKEYVAKFGRAKTLGERAIGYQDAGATSVWIIFDSMTNWVENHVK</sequence>
<dbReference type="GO" id="GO:0005829">
    <property type="term" value="C:cytosol"/>
    <property type="evidence" value="ECO:0007669"/>
    <property type="project" value="TreeGrafter"/>
</dbReference>
<dbReference type="FunFam" id="1.25.40.340:FF:000002">
    <property type="entry name" value="Dihydroxyacetone kinase, L subunit"/>
    <property type="match status" value="1"/>
</dbReference>
<accession>N4WJ21</accession>
<evidence type="ECO:0000256" key="5">
    <source>
        <dbReference type="ARBA" id="ARBA00022777"/>
    </source>
</evidence>
<dbReference type="Gene3D" id="1.25.40.340">
    <property type="match status" value="1"/>
</dbReference>
<dbReference type="STRING" id="1308866.J416_12322"/>
<dbReference type="InterPro" id="IPR012737">
    <property type="entry name" value="DhaK_L_YcgS"/>
</dbReference>
<evidence type="ECO:0000256" key="3">
    <source>
        <dbReference type="ARBA" id="ARBA00012095"/>
    </source>
</evidence>
<dbReference type="InterPro" id="IPR036117">
    <property type="entry name" value="DhaL_dom_sf"/>
</dbReference>
<evidence type="ECO:0000256" key="1">
    <source>
        <dbReference type="ARBA" id="ARBA00001113"/>
    </source>
</evidence>
<keyword evidence="11" id="KW-1185">Reference proteome</keyword>
<proteinExistence type="predicted"/>
<keyword evidence="4" id="KW-0808">Transferase</keyword>
<dbReference type="NCBIfam" id="TIGR02365">
    <property type="entry name" value="dha_L_ycgS"/>
    <property type="match status" value="1"/>
</dbReference>
<comment type="caution">
    <text evidence="10">The sequence shown here is derived from an EMBL/GenBank/DDBJ whole genome shotgun (WGS) entry which is preliminary data.</text>
</comment>
<dbReference type="PATRIC" id="fig|1308866.3.peg.2491"/>